<dbReference type="EMBL" id="CP047591">
    <property type="protein sequence ID" value="QHI72335.1"/>
    <property type="molecule type" value="Genomic_DNA"/>
</dbReference>
<dbReference type="InterPro" id="IPR003148">
    <property type="entry name" value="RCK_N"/>
</dbReference>
<evidence type="ECO:0000256" key="2">
    <source>
        <dbReference type="ARBA" id="ARBA00023065"/>
    </source>
</evidence>
<evidence type="ECO:0000313" key="5">
    <source>
        <dbReference type="Proteomes" id="UP000463883"/>
    </source>
</evidence>
<feature type="domain" description="RCK N-terminal" evidence="3">
    <location>
        <begin position="1"/>
        <end position="118"/>
    </location>
</feature>
<dbReference type="Pfam" id="PF02254">
    <property type="entry name" value="TrkA_N"/>
    <property type="match status" value="1"/>
</dbReference>
<dbReference type="PROSITE" id="PS51201">
    <property type="entry name" value="RCK_N"/>
    <property type="match status" value="1"/>
</dbReference>
<dbReference type="InterPro" id="IPR050721">
    <property type="entry name" value="Trk_Ktr_HKT_K-transport"/>
</dbReference>
<dbReference type="PANTHER" id="PTHR43833">
    <property type="entry name" value="POTASSIUM CHANNEL PROTEIN 2-RELATED-RELATED"/>
    <property type="match status" value="1"/>
</dbReference>
<keyword evidence="2" id="KW-0406">Ion transport</keyword>
<dbReference type="SUPFAM" id="SSF51735">
    <property type="entry name" value="NAD(P)-binding Rossmann-fold domains"/>
    <property type="match status" value="1"/>
</dbReference>
<keyword evidence="5" id="KW-1185">Reference proteome</keyword>
<proteinExistence type="predicted"/>
<dbReference type="InterPro" id="IPR036291">
    <property type="entry name" value="NAD(P)-bd_dom_sf"/>
</dbReference>
<dbReference type="Gene3D" id="3.40.50.720">
    <property type="entry name" value="NAD(P)-binding Rossmann-like Domain"/>
    <property type="match status" value="1"/>
</dbReference>
<sequence length="129" mass="14408">MKILLAGDTKLSGNIIHTLLQNRHSITVLNTDMDYCQQLADQYEELTVLNADNTDIVTLEEANVKKFDSVIAVSDYDSVNFVFCQLCKDLFGIKRLAAIINCPGNAEIFRKLGVDILIDKNSYFLSCIG</sequence>
<organism evidence="4 5">
    <name type="scientific">Aminipila terrae</name>
    <dbReference type="NCBI Taxonomy" id="2697030"/>
    <lineage>
        <taxon>Bacteria</taxon>
        <taxon>Bacillati</taxon>
        <taxon>Bacillota</taxon>
        <taxon>Clostridia</taxon>
        <taxon>Peptostreptococcales</taxon>
        <taxon>Anaerovoracaceae</taxon>
        <taxon>Aminipila</taxon>
    </lineage>
</organism>
<keyword evidence="1" id="KW-0813">Transport</keyword>
<name>A0A6P1MMU7_9FIRM</name>
<accession>A0A6P1MMU7</accession>
<evidence type="ECO:0000256" key="1">
    <source>
        <dbReference type="ARBA" id="ARBA00022448"/>
    </source>
</evidence>
<dbReference type="Proteomes" id="UP000463883">
    <property type="component" value="Chromosome"/>
</dbReference>
<evidence type="ECO:0000259" key="3">
    <source>
        <dbReference type="PROSITE" id="PS51201"/>
    </source>
</evidence>
<reference evidence="4 5" key="1">
    <citation type="submission" date="2020-01" db="EMBL/GenBank/DDBJ databases">
        <title>Genomic analysis of Aminipila sp. CBA3637.</title>
        <authorList>
            <person name="Kim Y.B."/>
            <person name="Roh S.W."/>
        </authorList>
    </citation>
    <scope>NUCLEOTIDE SEQUENCE [LARGE SCALE GENOMIC DNA]</scope>
    <source>
        <strain evidence="4 5">CBA3637</strain>
    </source>
</reference>
<evidence type="ECO:0000313" key="4">
    <source>
        <dbReference type="EMBL" id="QHI72335.1"/>
    </source>
</evidence>
<dbReference type="AlphaFoldDB" id="A0A6P1MMU7"/>
<dbReference type="KEGG" id="amic:Ami3637_07900"/>
<gene>
    <name evidence="4" type="ORF">Ami3637_07900</name>
</gene>
<protein>
    <recommendedName>
        <fullName evidence="3">RCK N-terminal domain-containing protein</fullName>
    </recommendedName>
</protein>
<dbReference type="PANTHER" id="PTHR43833:SF5">
    <property type="entry name" value="TRK SYSTEM POTASSIUM UPTAKE PROTEIN TRKA"/>
    <property type="match status" value="1"/>
</dbReference>
<dbReference type="RefSeq" id="WP_162362105.1">
    <property type="nucleotide sequence ID" value="NZ_CP047591.1"/>
</dbReference>
<dbReference type="GO" id="GO:0006813">
    <property type="term" value="P:potassium ion transport"/>
    <property type="evidence" value="ECO:0007669"/>
    <property type="project" value="InterPro"/>
</dbReference>